<comment type="caution">
    <text evidence="1">The sequence shown here is derived from an EMBL/GenBank/DDBJ whole genome shotgun (WGS) entry which is preliminary data.</text>
</comment>
<gene>
    <name evidence="1" type="ORF">BKH20_00905</name>
</gene>
<sequence length="115" mass="11910">MPLGVPLLGSWDVTHLWGLSLMGCLTTALVALSPTPSASVAARCTMLFAQIAVFPTATAPPADVSGRSAPLSSFHTGLSMIAEHALANASRASVSLMRISLVSVDSVLYRAFLVL</sequence>
<dbReference type="Proteomes" id="UP000185963">
    <property type="component" value="Unassembled WGS sequence"/>
</dbReference>
<evidence type="ECO:0000313" key="1">
    <source>
        <dbReference type="EMBL" id="OLO72986.1"/>
    </source>
</evidence>
<dbReference type="AlphaFoldDB" id="A0A1Q8WY31"/>
<dbReference type="EMBL" id="MSKS01000002">
    <property type="protein sequence ID" value="OLO72986.1"/>
    <property type="molecule type" value="Genomic_DNA"/>
</dbReference>
<organism evidence="1 2">
    <name type="scientific">Actinomyces oris</name>
    <dbReference type="NCBI Taxonomy" id="544580"/>
    <lineage>
        <taxon>Bacteria</taxon>
        <taxon>Bacillati</taxon>
        <taxon>Actinomycetota</taxon>
        <taxon>Actinomycetes</taxon>
        <taxon>Actinomycetales</taxon>
        <taxon>Actinomycetaceae</taxon>
        <taxon>Actinomyces</taxon>
    </lineage>
</organism>
<evidence type="ECO:0000313" key="2">
    <source>
        <dbReference type="Proteomes" id="UP000185963"/>
    </source>
</evidence>
<name>A0A1Q8WY31_9ACTO</name>
<reference evidence="1 2" key="1">
    <citation type="submission" date="2016-12" db="EMBL/GenBank/DDBJ databases">
        <title>Genomic comparison of strains in the 'Actinomyces naeslundii' group.</title>
        <authorList>
            <person name="Mughal S.R."/>
            <person name="Do T."/>
            <person name="Gilbert S.C."/>
            <person name="Witherden E.A."/>
            <person name="Didelot X."/>
            <person name="Beighton D."/>
        </authorList>
    </citation>
    <scope>NUCLEOTIDE SEQUENCE [LARGE SCALE GENOMIC DNA]</scope>
    <source>
        <strain evidence="1 2">WE8B-23</strain>
    </source>
</reference>
<accession>A0A1Q8WY31</accession>
<protein>
    <submittedName>
        <fullName evidence="1">Uncharacterized protein</fullName>
    </submittedName>
</protein>
<proteinExistence type="predicted"/>